<evidence type="ECO:0000313" key="1">
    <source>
        <dbReference type="EMBL" id="CAK1583102.1"/>
    </source>
</evidence>
<dbReference type="Proteomes" id="UP001314205">
    <property type="component" value="Unassembled WGS sequence"/>
</dbReference>
<protein>
    <submittedName>
        <fullName evidence="1">Uncharacterized protein</fullName>
    </submittedName>
</protein>
<sequence>MEMYQNDKMMCTKQDCKHTQLRLLDKLNDDHMIPNEVKKLSSIHWISNVLKRTFSLKIFKCKQQRRNYMFTL</sequence>
<gene>
    <name evidence="1" type="ORF">PARMNEM_LOCUS4544</name>
</gene>
<organism evidence="1 2">
    <name type="scientific">Parnassius mnemosyne</name>
    <name type="common">clouded apollo</name>
    <dbReference type="NCBI Taxonomy" id="213953"/>
    <lineage>
        <taxon>Eukaryota</taxon>
        <taxon>Metazoa</taxon>
        <taxon>Ecdysozoa</taxon>
        <taxon>Arthropoda</taxon>
        <taxon>Hexapoda</taxon>
        <taxon>Insecta</taxon>
        <taxon>Pterygota</taxon>
        <taxon>Neoptera</taxon>
        <taxon>Endopterygota</taxon>
        <taxon>Lepidoptera</taxon>
        <taxon>Glossata</taxon>
        <taxon>Ditrysia</taxon>
        <taxon>Papilionoidea</taxon>
        <taxon>Papilionidae</taxon>
        <taxon>Parnassiinae</taxon>
        <taxon>Parnassini</taxon>
        <taxon>Parnassius</taxon>
        <taxon>Driopa</taxon>
    </lineage>
</organism>
<evidence type="ECO:0000313" key="2">
    <source>
        <dbReference type="Proteomes" id="UP001314205"/>
    </source>
</evidence>
<comment type="caution">
    <text evidence="1">The sequence shown here is derived from an EMBL/GenBank/DDBJ whole genome shotgun (WGS) entry which is preliminary data.</text>
</comment>
<name>A0AAV1KML5_9NEOP</name>
<proteinExistence type="predicted"/>
<accession>A0AAV1KML5</accession>
<keyword evidence="2" id="KW-1185">Reference proteome</keyword>
<reference evidence="1 2" key="1">
    <citation type="submission" date="2023-11" db="EMBL/GenBank/DDBJ databases">
        <authorList>
            <person name="Hedman E."/>
            <person name="Englund M."/>
            <person name="Stromberg M."/>
            <person name="Nyberg Akerstrom W."/>
            <person name="Nylinder S."/>
            <person name="Jareborg N."/>
            <person name="Kallberg Y."/>
            <person name="Kronander E."/>
        </authorList>
    </citation>
    <scope>NUCLEOTIDE SEQUENCE [LARGE SCALE GENOMIC DNA]</scope>
</reference>
<dbReference type="AlphaFoldDB" id="A0AAV1KML5"/>
<dbReference type="EMBL" id="CAVLGL010000046">
    <property type="protein sequence ID" value="CAK1583102.1"/>
    <property type="molecule type" value="Genomic_DNA"/>
</dbReference>